<sequence>MAITPATTKRRVRHSLPAVLMRAGTSNGLFIHRSHLPPSQDEWATPPLAAMGSKHNDARQVDGVGGGTSVTFKVAVVAPSSKPGIDVEYTFVQVAVGSDNIDLSGNCGNICSGVGAFAVQEGLVTAVPRAQAVDVRIFNTNTSKIVIETVQIYEDGNVEEDGNCLIPGVKEPGSEIKVAFVEPVGSMTGKPFPSGKRSERIFVEKGPALGDFVVYVTLIDSANPFVLVDAQSLPAAVRSQPPDSVLSLQVAESIRRQGAVCTGLTDSIGDAGRIKGTPKLAFLSPPCDNGLAKCGPADIQVQAYSMGKPHPSLQLTGGVTIASAVIAEGTVGHRVAGRDAVRRTGGLPTPRRTPSPAGEAGWVPVGEHMTERTIRIQHGSGIWK</sequence>
<evidence type="ECO:0000256" key="2">
    <source>
        <dbReference type="ARBA" id="ARBA00023235"/>
    </source>
</evidence>
<dbReference type="PANTHER" id="PTHR43709">
    <property type="entry name" value="ACONITATE ISOMERASE-RELATED"/>
    <property type="match status" value="1"/>
</dbReference>
<evidence type="ECO:0008006" key="6">
    <source>
        <dbReference type="Google" id="ProtNLM"/>
    </source>
</evidence>
<keyword evidence="5" id="KW-1185">Reference proteome</keyword>
<gene>
    <name evidence="4" type="ORF">FJTKL_08765</name>
</gene>
<dbReference type="EMBL" id="JBAWTH010000035">
    <property type="protein sequence ID" value="KAL2284673.1"/>
    <property type="molecule type" value="Genomic_DNA"/>
</dbReference>
<organism evidence="4 5">
    <name type="scientific">Diaporthe vaccinii</name>
    <dbReference type="NCBI Taxonomy" id="105482"/>
    <lineage>
        <taxon>Eukaryota</taxon>
        <taxon>Fungi</taxon>
        <taxon>Dikarya</taxon>
        <taxon>Ascomycota</taxon>
        <taxon>Pezizomycotina</taxon>
        <taxon>Sordariomycetes</taxon>
        <taxon>Sordariomycetidae</taxon>
        <taxon>Diaporthales</taxon>
        <taxon>Diaporthaceae</taxon>
        <taxon>Diaporthe</taxon>
        <taxon>Diaporthe eres species complex</taxon>
    </lineage>
</organism>
<keyword evidence="2" id="KW-0413">Isomerase</keyword>
<dbReference type="InterPro" id="IPR007400">
    <property type="entry name" value="PrpF-like"/>
</dbReference>
<accession>A0ABR4EQG8</accession>
<reference evidence="4 5" key="1">
    <citation type="submission" date="2024-03" db="EMBL/GenBank/DDBJ databases">
        <title>A high-quality draft genome sequence of Diaporthe vaccinii, a causative agent of upright dieback and viscid rot disease in cranberry plants.</title>
        <authorList>
            <person name="Sarrasin M."/>
            <person name="Lang B.F."/>
            <person name="Burger G."/>
        </authorList>
    </citation>
    <scope>NUCLEOTIDE SEQUENCE [LARGE SCALE GENOMIC DNA]</scope>
    <source>
        <strain evidence="4 5">IS7</strain>
    </source>
</reference>
<evidence type="ECO:0000256" key="1">
    <source>
        <dbReference type="ARBA" id="ARBA00007673"/>
    </source>
</evidence>
<evidence type="ECO:0000313" key="5">
    <source>
        <dbReference type="Proteomes" id="UP001600888"/>
    </source>
</evidence>
<name>A0ABR4EQG8_9PEZI</name>
<dbReference type="Gene3D" id="3.10.310.10">
    <property type="entry name" value="Diaminopimelate Epimerase, Chain A, domain 1"/>
    <property type="match status" value="2"/>
</dbReference>
<evidence type="ECO:0000313" key="4">
    <source>
        <dbReference type="EMBL" id="KAL2284673.1"/>
    </source>
</evidence>
<comment type="similarity">
    <text evidence="1">Belongs to the PrpF family.</text>
</comment>
<evidence type="ECO:0000256" key="3">
    <source>
        <dbReference type="SAM" id="MobiDB-lite"/>
    </source>
</evidence>
<proteinExistence type="inferred from homology"/>
<comment type="caution">
    <text evidence="4">The sequence shown here is derived from an EMBL/GenBank/DDBJ whole genome shotgun (WGS) entry which is preliminary data.</text>
</comment>
<dbReference type="Pfam" id="PF04303">
    <property type="entry name" value="PrpF"/>
    <property type="match status" value="1"/>
</dbReference>
<feature type="region of interest" description="Disordered" evidence="3">
    <location>
        <begin position="342"/>
        <end position="363"/>
    </location>
</feature>
<feature type="compositionally biased region" description="Low complexity" evidence="3">
    <location>
        <begin position="343"/>
        <end position="356"/>
    </location>
</feature>
<protein>
    <recommendedName>
        <fullName evidence="6">Methylitaconate delta2-delta3-isomerase</fullName>
    </recommendedName>
</protein>
<dbReference type="Proteomes" id="UP001600888">
    <property type="component" value="Unassembled WGS sequence"/>
</dbReference>
<dbReference type="SUPFAM" id="SSF54506">
    <property type="entry name" value="Diaminopimelate epimerase-like"/>
    <property type="match status" value="2"/>
</dbReference>
<dbReference type="PANTHER" id="PTHR43709:SF2">
    <property type="entry name" value="DUF453 DOMAIN PROTEIN (AFU_ORTHOLOGUE AFUA_6G00360)"/>
    <property type="match status" value="1"/>
</dbReference>